<dbReference type="EMBL" id="FOLG01000011">
    <property type="protein sequence ID" value="SFC90180.1"/>
    <property type="molecule type" value="Genomic_DNA"/>
</dbReference>
<dbReference type="RefSeq" id="WP_093361773.1">
    <property type="nucleotide sequence ID" value="NZ_FOLG01000011.1"/>
</dbReference>
<evidence type="ECO:0000313" key="2">
    <source>
        <dbReference type="Proteomes" id="UP000198728"/>
    </source>
</evidence>
<accession>A0A1I1N8W3</accession>
<sequence length="426" mass="48105">MMNIIPLSNNGFAMAGNLKKFINPRFINTIDLALMKELLARHEAELTDFSLDLLDQEEEEARTALHDLLTGSEDTYPEGLRADLHRIAELGDARGLEIIQAQAERQRIDLFPEMRRGDEDAPNKAHDPKHIAVRVFLEHLDLFDAAADHMALLTADRLHEYAGRERGVTVDLTEEKVEAFRAAVAALFRDAFLGDYCRVGDYVDDEEINLVVGHGSLVSTMPVVEGLKERVISVRQISHAVLRYSESTGMLRLARIRKAHQPEVAELFASIILERPGFFDGDDAQDLYTLRPIERAGSGFEFDARYDPLIDRILIVEAAADLMVPGKNGYPRVARTLRSRDLTGDALRHLTNTPVSFGDSWRLGELVFRILFKSEGKRQPQVTVKLRPPGVVQFRRTQHEARVMTLIERNGLMNDRDDFEVIDAAE</sequence>
<dbReference type="AlphaFoldDB" id="A0A1I1N8W3"/>
<name>A0A1I1N8W3_9RHOB</name>
<proteinExistence type="predicted"/>
<dbReference type="Proteomes" id="UP000198728">
    <property type="component" value="Unassembled WGS sequence"/>
</dbReference>
<protein>
    <submittedName>
        <fullName evidence="1">Uncharacterized protein</fullName>
    </submittedName>
</protein>
<organism evidence="1 2">
    <name type="scientific">Tropicimonas isoalkanivorans</name>
    <dbReference type="NCBI Taxonomy" id="441112"/>
    <lineage>
        <taxon>Bacteria</taxon>
        <taxon>Pseudomonadati</taxon>
        <taxon>Pseudomonadota</taxon>
        <taxon>Alphaproteobacteria</taxon>
        <taxon>Rhodobacterales</taxon>
        <taxon>Roseobacteraceae</taxon>
        <taxon>Tropicimonas</taxon>
    </lineage>
</organism>
<keyword evidence="2" id="KW-1185">Reference proteome</keyword>
<dbReference type="STRING" id="441112.SAMN04488094_11127"/>
<evidence type="ECO:0000313" key="1">
    <source>
        <dbReference type="EMBL" id="SFC90180.1"/>
    </source>
</evidence>
<reference evidence="1 2" key="1">
    <citation type="submission" date="2016-10" db="EMBL/GenBank/DDBJ databases">
        <authorList>
            <person name="de Groot N.N."/>
        </authorList>
    </citation>
    <scope>NUCLEOTIDE SEQUENCE [LARGE SCALE GENOMIC DNA]</scope>
    <source>
        <strain evidence="1 2">DSM 19548</strain>
    </source>
</reference>
<gene>
    <name evidence="1" type="ORF">SAMN04488094_11127</name>
</gene>